<sequence>MNIFDLLGAESAAEPPAAQTPICSRKGCRENATTQLLWNNPKIHTAERRKIWLACSEHVAWLEDYLQSRSLWKETLPLEAMPPADPHSSPKDSL</sequence>
<gene>
    <name evidence="1" type="ORF">AS189_11215</name>
</gene>
<evidence type="ECO:0008006" key="3">
    <source>
        <dbReference type="Google" id="ProtNLM"/>
    </source>
</evidence>
<dbReference type="Proteomes" id="UP000059574">
    <property type="component" value="Chromosome"/>
</dbReference>
<protein>
    <recommendedName>
        <fullName evidence="3">Acetone carboxylase</fullName>
    </recommendedName>
</protein>
<evidence type="ECO:0000313" key="2">
    <source>
        <dbReference type="Proteomes" id="UP000059574"/>
    </source>
</evidence>
<dbReference type="EMBL" id="CP013200">
    <property type="protein sequence ID" value="ALO66957.1"/>
    <property type="molecule type" value="Genomic_DNA"/>
</dbReference>
<accession>A0A0S2LZP9</accession>
<name>A0A0S2LZP9_9MICC</name>
<reference evidence="2" key="1">
    <citation type="submission" date="2015-11" db="EMBL/GenBank/DDBJ databases">
        <authorList>
            <person name="Kumar R."/>
            <person name="Singh D."/>
            <person name="Swarnkar M.K."/>
            <person name="Singh A.K."/>
            <person name="Kumar S."/>
        </authorList>
    </citation>
    <scope>NUCLEOTIDE SEQUENCE [LARGE SCALE GENOMIC DNA]</scope>
    <source>
        <strain evidence="2">ERGS4:06</strain>
    </source>
</reference>
<dbReference type="AlphaFoldDB" id="A0A0S2LZP9"/>
<proteinExistence type="predicted"/>
<evidence type="ECO:0000313" key="1">
    <source>
        <dbReference type="EMBL" id="ALO66957.1"/>
    </source>
</evidence>
<organism evidence="1 2">
    <name type="scientific">Arthrobacter alpinus</name>
    <dbReference type="NCBI Taxonomy" id="656366"/>
    <lineage>
        <taxon>Bacteria</taxon>
        <taxon>Bacillati</taxon>
        <taxon>Actinomycetota</taxon>
        <taxon>Actinomycetes</taxon>
        <taxon>Micrococcales</taxon>
        <taxon>Micrococcaceae</taxon>
        <taxon>Arthrobacter</taxon>
    </lineage>
</organism>
<reference evidence="1 2" key="2">
    <citation type="journal article" date="2016" name="J. Biotechnol.">
        <title>Complete genome sequence of Arthrobacter alpinus ERGS4:06, a yellow pigmented bacterium tolerant to cold and radiations isolated from Sikkim Himalaya.</title>
        <authorList>
            <person name="Kumar R."/>
            <person name="Singh D."/>
            <person name="Swarnkar M.K."/>
            <person name="Singh A.K."/>
            <person name="Kumar S."/>
        </authorList>
    </citation>
    <scope>NUCLEOTIDE SEQUENCE [LARGE SCALE GENOMIC DNA]</scope>
    <source>
        <strain evidence="1 2">ERGS4:06</strain>
    </source>
</reference>
<dbReference type="OrthoDB" id="5193525at2"/>
<dbReference type="RefSeq" id="WP_062288770.1">
    <property type="nucleotide sequence ID" value="NZ_CP013200.1"/>
</dbReference>